<dbReference type="Proteomes" id="UP000291933">
    <property type="component" value="Unassembled WGS sequence"/>
</dbReference>
<feature type="compositionally biased region" description="Gly residues" evidence="1">
    <location>
        <begin position="85"/>
        <end position="101"/>
    </location>
</feature>
<reference evidence="2 3" key="1">
    <citation type="submission" date="2019-01" db="EMBL/GenBank/DDBJ databases">
        <title>Lactibacter flavus gen. nov., sp. nov., a novel bacterium of the family Propionibacteriaceae isolated from raw milk and dairy products.</title>
        <authorList>
            <person name="Huptas C."/>
            <person name="Wenning M."/>
            <person name="Breitenwieser F."/>
            <person name="Doll E."/>
            <person name="Von Neubeck M."/>
            <person name="Busse H.-J."/>
            <person name="Scherer S."/>
        </authorList>
    </citation>
    <scope>NUCLEOTIDE SEQUENCE [LARGE SCALE GENOMIC DNA]</scope>
    <source>
        <strain evidence="2 3">DSM 22130</strain>
    </source>
</reference>
<comment type="caution">
    <text evidence="2">The sequence shown here is derived from an EMBL/GenBank/DDBJ whole genome shotgun (WGS) entry which is preliminary data.</text>
</comment>
<accession>A0A4Q9KNQ4</accession>
<feature type="region of interest" description="Disordered" evidence="1">
    <location>
        <begin position="1"/>
        <end position="114"/>
    </location>
</feature>
<evidence type="ECO:0000313" key="2">
    <source>
        <dbReference type="EMBL" id="TBT96114.1"/>
    </source>
</evidence>
<evidence type="ECO:0000313" key="3">
    <source>
        <dbReference type="Proteomes" id="UP000291933"/>
    </source>
</evidence>
<gene>
    <name evidence="2" type="ORF">ET996_00085</name>
</gene>
<feature type="compositionally biased region" description="Basic residues" evidence="1">
    <location>
        <begin position="30"/>
        <end position="64"/>
    </location>
</feature>
<evidence type="ECO:0000256" key="1">
    <source>
        <dbReference type="SAM" id="MobiDB-lite"/>
    </source>
</evidence>
<evidence type="ECO:0008006" key="4">
    <source>
        <dbReference type="Google" id="ProtNLM"/>
    </source>
</evidence>
<name>A0A4Q9KNQ4_PROTD</name>
<protein>
    <recommendedName>
        <fullName evidence="4">Nucleotidyltransferase family protein</fullName>
    </recommendedName>
</protein>
<dbReference type="InterPro" id="IPR039498">
    <property type="entry name" value="NTP_transf_5"/>
</dbReference>
<feature type="compositionally biased region" description="Basic and acidic residues" evidence="1">
    <location>
        <begin position="65"/>
        <end position="84"/>
    </location>
</feature>
<dbReference type="AlphaFoldDB" id="A0A4Q9KNQ4"/>
<dbReference type="Pfam" id="PF14907">
    <property type="entry name" value="NTP_transf_5"/>
    <property type="match status" value="1"/>
</dbReference>
<dbReference type="EMBL" id="SDMR01000001">
    <property type="protein sequence ID" value="TBT96114.1"/>
    <property type="molecule type" value="Genomic_DNA"/>
</dbReference>
<keyword evidence="3" id="KW-1185">Reference proteome</keyword>
<organism evidence="2 3">
    <name type="scientific">Propioniciclava tarda</name>
    <dbReference type="NCBI Taxonomy" id="433330"/>
    <lineage>
        <taxon>Bacteria</taxon>
        <taxon>Bacillati</taxon>
        <taxon>Actinomycetota</taxon>
        <taxon>Actinomycetes</taxon>
        <taxon>Propionibacteriales</taxon>
        <taxon>Propionibacteriaceae</taxon>
        <taxon>Propioniciclava</taxon>
    </lineage>
</organism>
<proteinExistence type="predicted"/>
<sequence>MRMALRERVGPVLPRGPARSRRPDAPAGRRPPRPADRRHHHARARRPRAGVRRHPGRRTRRPDRRRGLDCRPPRHRSVAGERDGGGPADGTPGHPGRGRPGGAPALSVGGRRARALPRRDAVTVPPDALRVALDRHLVARNDRAAASLVADLRAVGVRALLLKGAATRALLRLPERSSADIDVLVAPSGRRPAGALLRRLGYTRARGIHSENWTHPTRASVDLHRTLPRVGLSPRQACRVLFAHADELKLGDATVEVLDVPARLVHLAIHATQDATQRPKDDLAPAIEVVDTTQWRAAASVARELEVAPTVAWALTQAGASELAALFGRPKLAPNDIAERGLRGYLTSSAHWSERGRRQLRLGENWARWQAGRVRRLMDGSSAWYRRRGGAR</sequence>